<dbReference type="InterPro" id="IPR052958">
    <property type="entry name" value="IFN-induced_PKR_regulator"/>
</dbReference>
<evidence type="ECO:0000259" key="1">
    <source>
        <dbReference type="Pfam" id="PF05699"/>
    </source>
</evidence>
<accession>A0AAD9B747</accession>
<reference evidence="2" key="1">
    <citation type="submission" date="2023-04" db="EMBL/GenBank/DDBJ databases">
        <title>Chromosome-level genome of Chaenocephalus aceratus.</title>
        <authorList>
            <person name="Park H."/>
        </authorList>
    </citation>
    <scope>NUCLEOTIDE SEQUENCE</scope>
    <source>
        <strain evidence="2">DE</strain>
        <tissue evidence="2">Muscle</tissue>
    </source>
</reference>
<protein>
    <submittedName>
        <fullName evidence="2">52 kDa repressor of the inhibitor of the protein kinase</fullName>
    </submittedName>
</protein>
<dbReference type="InterPro" id="IPR008906">
    <property type="entry name" value="HATC_C_dom"/>
</dbReference>
<dbReference type="AlphaFoldDB" id="A0AAD9B747"/>
<sequence length="287" mass="31859">MNILRVIHVTHKALQSSSCTLSEAAALTDNLKAHFKSQRQADTWSNMWGSVKQFCRVNNVPVPGDADVECQTPGPLAPKIKRATKPPTSLDSFLVTTTLGQRETDESGAQKSQSDTSGFQQHLYLPELDTLINELDRRFTGESIDLARACAAVFKCDKNGIEPLVQNYAQPLKIHPLLLGAEMDLVKASAVAHVALEHLRKTVKKDSYPNLYKMLQLALTLPIGSATSERSCSAMRRIRNWLRSTMGGTRFSSLAILHIEDDITAQLSPEGIVDIYAERKKRRLLLH</sequence>
<dbReference type="PANTHER" id="PTHR46289">
    <property type="entry name" value="52 KDA REPRESSOR OF THE INHIBITOR OF THE PROTEIN KINASE-LIKE PROTEIN-RELATED"/>
    <property type="match status" value="1"/>
</dbReference>
<organism evidence="2 3">
    <name type="scientific">Dissostichus eleginoides</name>
    <name type="common">Patagonian toothfish</name>
    <name type="synonym">Dissostichus amissus</name>
    <dbReference type="NCBI Taxonomy" id="100907"/>
    <lineage>
        <taxon>Eukaryota</taxon>
        <taxon>Metazoa</taxon>
        <taxon>Chordata</taxon>
        <taxon>Craniata</taxon>
        <taxon>Vertebrata</taxon>
        <taxon>Euteleostomi</taxon>
        <taxon>Actinopterygii</taxon>
        <taxon>Neopterygii</taxon>
        <taxon>Teleostei</taxon>
        <taxon>Neoteleostei</taxon>
        <taxon>Acanthomorphata</taxon>
        <taxon>Eupercaria</taxon>
        <taxon>Perciformes</taxon>
        <taxon>Notothenioidei</taxon>
        <taxon>Nototheniidae</taxon>
        <taxon>Dissostichus</taxon>
    </lineage>
</organism>
<dbReference type="EMBL" id="JASDAP010000026">
    <property type="protein sequence ID" value="KAK1878515.1"/>
    <property type="molecule type" value="Genomic_DNA"/>
</dbReference>
<dbReference type="SUPFAM" id="SSF53098">
    <property type="entry name" value="Ribonuclease H-like"/>
    <property type="match status" value="1"/>
</dbReference>
<dbReference type="Pfam" id="PF05699">
    <property type="entry name" value="Dimer_Tnp_hAT"/>
    <property type="match status" value="1"/>
</dbReference>
<keyword evidence="3" id="KW-1185">Reference proteome</keyword>
<dbReference type="GO" id="GO:0046983">
    <property type="term" value="F:protein dimerization activity"/>
    <property type="evidence" value="ECO:0007669"/>
    <property type="project" value="InterPro"/>
</dbReference>
<comment type="caution">
    <text evidence="2">The sequence shown here is derived from an EMBL/GenBank/DDBJ whole genome shotgun (WGS) entry which is preliminary data.</text>
</comment>
<evidence type="ECO:0000313" key="3">
    <source>
        <dbReference type="Proteomes" id="UP001228049"/>
    </source>
</evidence>
<name>A0AAD9B747_DISEL</name>
<proteinExistence type="predicted"/>
<dbReference type="PANTHER" id="PTHR46289:SF17">
    <property type="entry name" value="HAT C-TERMINAL DIMERISATION DOMAIN-CONTAINING PROTEIN"/>
    <property type="match status" value="1"/>
</dbReference>
<dbReference type="Proteomes" id="UP001228049">
    <property type="component" value="Unassembled WGS sequence"/>
</dbReference>
<dbReference type="InterPro" id="IPR012337">
    <property type="entry name" value="RNaseH-like_sf"/>
</dbReference>
<gene>
    <name evidence="2" type="ORF">KUDE01_026644</name>
</gene>
<feature type="domain" description="HAT C-terminal dimerisation" evidence="1">
    <location>
        <begin position="203"/>
        <end position="262"/>
    </location>
</feature>
<evidence type="ECO:0000313" key="2">
    <source>
        <dbReference type="EMBL" id="KAK1878515.1"/>
    </source>
</evidence>